<name>A0A392RSJ8_9FABA</name>
<evidence type="ECO:0000259" key="1">
    <source>
        <dbReference type="Pfam" id="PF03732"/>
    </source>
</evidence>
<dbReference type="Proteomes" id="UP000265520">
    <property type="component" value="Unassembled WGS sequence"/>
</dbReference>
<dbReference type="PANTHER" id="PTHR33223">
    <property type="entry name" value="CCHC-TYPE DOMAIN-CONTAINING PROTEIN"/>
    <property type="match status" value="1"/>
</dbReference>
<dbReference type="Pfam" id="PF03732">
    <property type="entry name" value="Retrotrans_gag"/>
    <property type="match status" value="1"/>
</dbReference>
<feature type="non-terminal residue" evidence="2">
    <location>
        <position position="1"/>
    </location>
</feature>
<evidence type="ECO:0000313" key="2">
    <source>
        <dbReference type="EMBL" id="MCI39621.1"/>
    </source>
</evidence>
<keyword evidence="3" id="KW-1185">Reference proteome</keyword>
<proteinExistence type="predicted"/>
<dbReference type="AlphaFoldDB" id="A0A392RSJ8"/>
<feature type="domain" description="Retrotransposon gag" evidence="1">
    <location>
        <begin position="2"/>
        <end position="64"/>
    </location>
</feature>
<dbReference type="PANTHER" id="PTHR33223:SF11">
    <property type="entry name" value="ELEMENT PROTEIN, PUTATIVE-RELATED"/>
    <property type="match status" value="1"/>
</dbReference>
<reference evidence="2 3" key="1">
    <citation type="journal article" date="2018" name="Front. Plant Sci.">
        <title>Red Clover (Trifolium pratense) and Zigzag Clover (T. medium) - A Picture of Genomic Similarities and Differences.</title>
        <authorList>
            <person name="Dluhosova J."/>
            <person name="Istvanek J."/>
            <person name="Nedelnik J."/>
            <person name="Repkova J."/>
        </authorList>
    </citation>
    <scope>NUCLEOTIDE SEQUENCE [LARGE SCALE GENOMIC DNA]</scope>
    <source>
        <strain evidence="3">cv. 10/8</strain>
        <tissue evidence="2">Leaf</tissue>
    </source>
</reference>
<comment type="caution">
    <text evidence="2">The sequence shown here is derived from an EMBL/GenBank/DDBJ whole genome shotgun (WGS) entry which is preliminary data.</text>
</comment>
<dbReference type="InterPro" id="IPR005162">
    <property type="entry name" value="Retrotrans_gag_dom"/>
</dbReference>
<accession>A0A392RSJ8</accession>
<evidence type="ECO:0000313" key="3">
    <source>
        <dbReference type="Proteomes" id="UP000265520"/>
    </source>
</evidence>
<organism evidence="2 3">
    <name type="scientific">Trifolium medium</name>
    <dbReference type="NCBI Taxonomy" id="97028"/>
    <lineage>
        <taxon>Eukaryota</taxon>
        <taxon>Viridiplantae</taxon>
        <taxon>Streptophyta</taxon>
        <taxon>Embryophyta</taxon>
        <taxon>Tracheophyta</taxon>
        <taxon>Spermatophyta</taxon>
        <taxon>Magnoliopsida</taxon>
        <taxon>eudicotyledons</taxon>
        <taxon>Gunneridae</taxon>
        <taxon>Pentapetalae</taxon>
        <taxon>rosids</taxon>
        <taxon>fabids</taxon>
        <taxon>Fabales</taxon>
        <taxon>Fabaceae</taxon>
        <taxon>Papilionoideae</taxon>
        <taxon>50 kb inversion clade</taxon>
        <taxon>NPAAA clade</taxon>
        <taxon>Hologalegina</taxon>
        <taxon>IRL clade</taxon>
        <taxon>Trifolieae</taxon>
        <taxon>Trifolium</taxon>
    </lineage>
</organism>
<protein>
    <recommendedName>
        <fullName evidence="1">Retrotransposon gag domain-containing protein</fullName>
    </recommendedName>
</protein>
<sequence>VKFLERFFPIYKLLEKRAEITNFEQGDSKSLYDAWERFKLLLLKCPDHGVDALAQMQYFTQGLRAQTRISLDASAGGSLRNKDEVEARELVETMTQNEY</sequence>
<dbReference type="EMBL" id="LXQA010269588">
    <property type="protein sequence ID" value="MCI39621.1"/>
    <property type="molecule type" value="Genomic_DNA"/>
</dbReference>